<dbReference type="GO" id="GO:0009236">
    <property type="term" value="P:cobalamin biosynthetic process"/>
    <property type="evidence" value="ECO:0007669"/>
    <property type="project" value="UniProtKB-UniRule"/>
</dbReference>
<feature type="binding site" evidence="2">
    <location>
        <begin position="7"/>
        <end position="14"/>
    </location>
    <ligand>
        <name>substrate</name>
    </ligand>
</feature>
<protein>
    <recommendedName>
        <fullName evidence="1">Alpha-ribazole phosphatase</fullName>
        <ecNumber evidence="1">3.1.3.73</ecNumber>
    </recommendedName>
</protein>
<dbReference type="PANTHER" id="PTHR48100">
    <property type="entry name" value="BROAD-SPECIFICITY PHOSPHATASE YOR283W-RELATED"/>
    <property type="match status" value="1"/>
</dbReference>
<evidence type="ECO:0000256" key="1">
    <source>
        <dbReference type="NCBIfam" id="TIGR03162"/>
    </source>
</evidence>
<dbReference type="Gene3D" id="3.40.50.1240">
    <property type="entry name" value="Phosphoglycerate mutase-like"/>
    <property type="match status" value="1"/>
</dbReference>
<sequence>MRLFLVRHGQTAANRQGVFCGMTDLPLTDQGEKQARQIAQWLAEVPFTQAISSELRRAQHTAEIVLGQRELVIQPDGGFNEMNFGDWEMCHHQDLQQQDSAAWADWVADWQLACPPAGESFPLFSQRISQQAQRLLNEQGDGDRLLVAHQGSLSLLLAGLLQLPPAGMWHFPFTQGAYSVVELNQGFVTLKVFNSQAHWQPASRE</sequence>
<dbReference type="Pfam" id="PF00300">
    <property type="entry name" value="His_Phos_1"/>
    <property type="match status" value="1"/>
</dbReference>
<proteinExistence type="predicted"/>
<dbReference type="AlphaFoldDB" id="A0A448SLJ4"/>
<dbReference type="Proteomes" id="UP000270487">
    <property type="component" value="Chromosome"/>
</dbReference>
<dbReference type="NCBIfam" id="TIGR03162">
    <property type="entry name" value="ribazole_cobC"/>
    <property type="match status" value="1"/>
</dbReference>
<dbReference type="PANTHER" id="PTHR48100:SF59">
    <property type="entry name" value="ADENOSYLCOBALAMIN_ALPHA-RIBAZOLE PHOSPHATASE"/>
    <property type="match status" value="1"/>
</dbReference>
<gene>
    <name evidence="3" type="primary">cobC_3</name>
    <name evidence="3" type="ORF">NCTC13193_02367</name>
</gene>
<dbReference type="SMART" id="SM00855">
    <property type="entry name" value="PGAM"/>
    <property type="match status" value="1"/>
</dbReference>
<dbReference type="InterPro" id="IPR001345">
    <property type="entry name" value="PG/BPGM_mutase_AS"/>
</dbReference>
<dbReference type="InterPro" id="IPR017578">
    <property type="entry name" value="Ribazole_CobC"/>
</dbReference>
<evidence type="ECO:0000256" key="2">
    <source>
        <dbReference type="PIRSR" id="PIRSR613078-2"/>
    </source>
</evidence>
<feature type="binding site" evidence="2">
    <location>
        <position position="57"/>
    </location>
    <ligand>
        <name>substrate</name>
    </ligand>
</feature>
<dbReference type="SUPFAM" id="SSF53254">
    <property type="entry name" value="Phosphoglycerate mutase-like"/>
    <property type="match status" value="1"/>
</dbReference>
<evidence type="ECO:0000313" key="3">
    <source>
        <dbReference type="EMBL" id="VEI68584.1"/>
    </source>
</evidence>
<dbReference type="CDD" id="cd07067">
    <property type="entry name" value="HP_PGM_like"/>
    <property type="match status" value="1"/>
</dbReference>
<dbReference type="GO" id="GO:0043755">
    <property type="term" value="F:alpha-ribazole phosphatase activity"/>
    <property type="evidence" value="ECO:0007669"/>
    <property type="project" value="UniProtKB-UniRule"/>
</dbReference>
<dbReference type="NCBIfam" id="NF011580">
    <property type="entry name" value="PRK15004.1"/>
    <property type="match status" value="1"/>
</dbReference>
<name>A0A448SLJ4_SERFO</name>
<dbReference type="EC" id="3.1.3.73" evidence="1"/>
<dbReference type="InterPro" id="IPR050275">
    <property type="entry name" value="PGM_Phosphatase"/>
</dbReference>
<dbReference type="RefSeq" id="WP_141131949.1">
    <property type="nucleotide sequence ID" value="NZ_JBEGYD010000016.1"/>
</dbReference>
<keyword evidence="3" id="KW-0378">Hydrolase</keyword>
<accession>A0A448SLJ4</accession>
<dbReference type="InterPro" id="IPR013078">
    <property type="entry name" value="His_Pase_superF_clade-1"/>
</dbReference>
<dbReference type="PROSITE" id="PS00175">
    <property type="entry name" value="PG_MUTASE"/>
    <property type="match status" value="1"/>
</dbReference>
<reference evidence="3 4" key="1">
    <citation type="submission" date="2018-12" db="EMBL/GenBank/DDBJ databases">
        <authorList>
            <consortium name="Pathogen Informatics"/>
        </authorList>
    </citation>
    <scope>NUCLEOTIDE SEQUENCE [LARGE SCALE GENOMIC DNA]</scope>
    <source>
        <strain evidence="3 4">NCTC13193</strain>
    </source>
</reference>
<organism evidence="3 4">
    <name type="scientific">Serratia fonticola</name>
    <dbReference type="NCBI Taxonomy" id="47917"/>
    <lineage>
        <taxon>Bacteria</taxon>
        <taxon>Pseudomonadati</taxon>
        <taxon>Pseudomonadota</taxon>
        <taxon>Gammaproteobacteria</taxon>
        <taxon>Enterobacterales</taxon>
        <taxon>Yersiniaceae</taxon>
        <taxon>Serratia</taxon>
    </lineage>
</organism>
<dbReference type="GO" id="GO:0005737">
    <property type="term" value="C:cytoplasm"/>
    <property type="evidence" value="ECO:0007669"/>
    <property type="project" value="TreeGrafter"/>
</dbReference>
<dbReference type="EMBL" id="LR134492">
    <property type="protein sequence ID" value="VEI68584.1"/>
    <property type="molecule type" value="Genomic_DNA"/>
</dbReference>
<dbReference type="InterPro" id="IPR029033">
    <property type="entry name" value="His_PPase_superfam"/>
</dbReference>
<evidence type="ECO:0000313" key="4">
    <source>
        <dbReference type="Proteomes" id="UP000270487"/>
    </source>
</evidence>